<comment type="caution">
    <text evidence="1">The sequence shown here is derived from an EMBL/GenBank/DDBJ whole genome shotgun (WGS) entry which is preliminary data.</text>
</comment>
<sequence length="166" mass="18765">MELVQRRGVHHRAHVRTLRQRFHVDYSGPHHLSDSVIQLLDYCDTRRPETQSLRMHQLRLAAAVSHASICSYPVIGLLSFMGYSQATELTTLDFLKCQPINFKGTEGVVGLTQWAEKMESVFLISNCAITNQVKFASCTLQGSALRVELTLKGCRQDVAYTMPWTP</sequence>
<accession>A0ABQ4WUZ2</accession>
<name>A0ABQ4WUZ2_9ASTR</name>
<reference evidence="1" key="2">
    <citation type="submission" date="2022-01" db="EMBL/GenBank/DDBJ databases">
        <authorList>
            <person name="Yamashiro T."/>
            <person name="Shiraishi A."/>
            <person name="Satake H."/>
            <person name="Nakayama K."/>
        </authorList>
    </citation>
    <scope>NUCLEOTIDE SEQUENCE</scope>
</reference>
<keyword evidence="2" id="KW-1185">Reference proteome</keyword>
<proteinExistence type="predicted"/>
<protein>
    <submittedName>
        <fullName evidence="1">Uncharacterized protein</fullName>
    </submittedName>
</protein>
<gene>
    <name evidence="1" type="ORF">Tco_0651512</name>
</gene>
<dbReference type="EMBL" id="BQNB010008956">
    <property type="protein sequence ID" value="GJS56728.1"/>
    <property type="molecule type" value="Genomic_DNA"/>
</dbReference>
<dbReference type="Proteomes" id="UP001151760">
    <property type="component" value="Unassembled WGS sequence"/>
</dbReference>
<evidence type="ECO:0000313" key="1">
    <source>
        <dbReference type="EMBL" id="GJS56728.1"/>
    </source>
</evidence>
<organism evidence="1 2">
    <name type="scientific">Tanacetum coccineum</name>
    <dbReference type="NCBI Taxonomy" id="301880"/>
    <lineage>
        <taxon>Eukaryota</taxon>
        <taxon>Viridiplantae</taxon>
        <taxon>Streptophyta</taxon>
        <taxon>Embryophyta</taxon>
        <taxon>Tracheophyta</taxon>
        <taxon>Spermatophyta</taxon>
        <taxon>Magnoliopsida</taxon>
        <taxon>eudicotyledons</taxon>
        <taxon>Gunneridae</taxon>
        <taxon>Pentapetalae</taxon>
        <taxon>asterids</taxon>
        <taxon>campanulids</taxon>
        <taxon>Asterales</taxon>
        <taxon>Asteraceae</taxon>
        <taxon>Asteroideae</taxon>
        <taxon>Anthemideae</taxon>
        <taxon>Anthemidinae</taxon>
        <taxon>Tanacetum</taxon>
    </lineage>
</organism>
<reference evidence="1" key="1">
    <citation type="journal article" date="2022" name="Int. J. Mol. Sci.">
        <title>Draft Genome of Tanacetum Coccineum: Genomic Comparison of Closely Related Tanacetum-Family Plants.</title>
        <authorList>
            <person name="Yamashiro T."/>
            <person name="Shiraishi A."/>
            <person name="Nakayama K."/>
            <person name="Satake H."/>
        </authorList>
    </citation>
    <scope>NUCLEOTIDE SEQUENCE</scope>
</reference>
<evidence type="ECO:0000313" key="2">
    <source>
        <dbReference type="Proteomes" id="UP001151760"/>
    </source>
</evidence>